<accession>A0AA36IEE2</accession>
<reference evidence="1" key="1">
    <citation type="submission" date="2023-08" db="EMBL/GenBank/DDBJ databases">
        <authorList>
            <person name="Chen Y."/>
            <person name="Shah S."/>
            <person name="Dougan E. K."/>
            <person name="Thang M."/>
            <person name="Chan C."/>
        </authorList>
    </citation>
    <scope>NUCLEOTIDE SEQUENCE</scope>
</reference>
<comment type="caution">
    <text evidence="1">The sequence shown here is derived from an EMBL/GenBank/DDBJ whole genome shotgun (WGS) entry which is preliminary data.</text>
</comment>
<gene>
    <name evidence="1" type="ORF">EVOR1521_LOCUS12421</name>
</gene>
<proteinExistence type="predicted"/>
<protein>
    <submittedName>
        <fullName evidence="1">Uncharacterized protein</fullName>
    </submittedName>
</protein>
<dbReference type="Proteomes" id="UP001178507">
    <property type="component" value="Unassembled WGS sequence"/>
</dbReference>
<evidence type="ECO:0000313" key="2">
    <source>
        <dbReference type="Proteomes" id="UP001178507"/>
    </source>
</evidence>
<evidence type="ECO:0000313" key="1">
    <source>
        <dbReference type="EMBL" id="CAJ1385944.1"/>
    </source>
</evidence>
<dbReference type="AlphaFoldDB" id="A0AA36IEE2"/>
<organism evidence="1 2">
    <name type="scientific">Effrenium voratum</name>
    <dbReference type="NCBI Taxonomy" id="2562239"/>
    <lineage>
        <taxon>Eukaryota</taxon>
        <taxon>Sar</taxon>
        <taxon>Alveolata</taxon>
        <taxon>Dinophyceae</taxon>
        <taxon>Suessiales</taxon>
        <taxon>Symbiodiniaceae</taxon>
        <taxon>Effrenium</taxon>
    </lineage>
</organism>
<sequence length="194" mass="21410">MSRVVVADLTFNVLSPCALTKTGWQTILGKPKQSVIRKGSVKIPLKILDRGWWAVSDVKVKDDPVAMEVDALKRANKLSAKVEKEKASGESQLRHVVEKACEVERDLDDKECPCHRGVGSAETQKKETQQCRSALLIRPVSETSAVKETRSEVRNNKFWEISDGPLSYLVRSVCSAMDGDPGVVETQSEATTID</sequence>
<name>A0AA36IEE2_9DINO</name>
<dbReference type="EMBL" id="CAUJNA010001306">
    <property type="protein sequence ID" value="CAJ1385944.1"/>
    <property type="molecule type" value="Genomic_DNA"/>
</dbReference>
<keyword evidence="2" id="KW-1185">Reference proteome</keyword>